<feature type="compositionally biased region" description="Polar residues" evidence="1">
    <location>
        <begin position="648"/>
        <end position="657"/>
    </location>
</feature>
<feature type="compositionally biased region" description="Low complexity" evidence="1">
    <location>
        <begin position="158"/>
        <end position="179"/>
    </location>
</feature>
<feature type="compositionally biased region" description="Polar residues" evidence="1">
    <location>
        <begin position="758"/>
        <end position="784"/>
    </location>
</feature>
<dbReference type="SUPFAM" id="SSF81383">
    <property type="entry name" value="F-box domain"/>
    <property type="match status" value="1"/>
</dbReference>
<dbReference type="AlphaFoldDB" id="A0A2X0MVU0"/>
<feature type="compositionally biased region" description="Low complexity" evidence="1">
    <location>
        <begin position="1"/>
        <end position="19"/>
    </location>
</feature>
<evidence type="ECO:0000313" key="4">
    <source>
        <dbReference type="Proteomes" id="UP000249464"/>
    </source>
</evidence>
<feature type="compositionally biased region" description="Basic and acidic residues" evidence="1">
    <location>
        <begin position="579"/>
        <end position="600"/>
    </location>
</feature>
<dbReference type="InterPro" id="IPR001810">
    <property type="entry name" value="F-box_dom"/>
</dbReference>
<sequence length="784" mass="86000">MPVHEGSSTSTAGSARTRALSPSPQVPGNSSHQHTSISVVSAASTSTIHQTRDMGRLCMQDQDEEVDVKPLIVVQDGDASKPQPGFSSESGSIGPLFGRLAVAFVRLASPSSSSSALDWIWHSMPPTDHRDNQTHLISVHGPTAASHPTSSKRRRSSSHSVSTSALNLLQQALLHHQQQSDMRVDNDDDDDDDHHHHLDGDDERAHGDLAGDPSAAAARKPSSHLLAPRATSSPSRAVSVTSEVDSLASSSNDALQTPPTKKLRKGARLGRLGPILDKIPIELLADVLAYLPPVMLLRLARTAKVFRSLLMSKHHSRAIWRRAFKRDGLGPFAVEDMSEPQIAALIWDKECLACGRTKVHKIVYIFEGRYCDPCLKQKVRTRSQIQSAHPCLHPNAFECAPFSTAPPCRGGNWPALPGQYMAGEYWLEETVLKRSEELHTHEREDQERCDGGGRVAKRVAYWKERLPLIERDAQMLQRWQAELDSSRSSDKRSLRMERTKVIRQRCLDAGYDARDVDIAVRADSAVYAHINQPYPLTDRVWRKIERPILSHVAALREQRLSDETRQILFDRFREEAARAQEAAAERHSQELQELRERDRSAQATVAATLAAHAQRTAASGSPAVGGSTSSFGTGIGQSPQRPVGNGMPPSSLTSAWNPSLAHQQQQQQQQHQQPYQAHAQYLNALRYGSAHGPRSTSAPSASPLYPSMGSYQRPAAANTLMNPAVVRQPVLVPNLTRITPSGSNALDHSLGAWWLGTSPRSNPARQSTSLPSRTHLPTPSSTGP</sequence>
<protein>
    <submittedName>
        <fullName evidence="3">BQ5605_C003g02299 protein</fullName>
    </submittedName>
</protein>
<dbReference type="PANTHER" id="PTHR12460:SF0">
    <property type="entry name" value="CID DOMAIN-CONTAINING PROTEIN-RELATED"/>
    <property type="match status" value="1"/>
</dbReference>
<feature type="compositionally biased region" description="Polar residues" evidence="1">
    <location>
        <begin position="230"/>
        <end position="259"/>
    </location>
</feature>
<dbReference type="Proteomes" id="UP000249464">
    <property type="component" value="Unassembled WGS sequence"/>
</dbReference>
<reference evidence="3 4" key="1">
    <citation type="submission" date="2016-11" db="EMBL/GenBank/DDBJ databases">
        <authorList>
            <person name="Jaros S."/>
            <person name="Januszkiewicz K."/>
            <person name="Wedrychowicz H."/>
        </authorList>
    </citation>
    <scope>NUCLEOTIDE SEQUENCE [LARGE SCALE GENOMIC DNA]</scope>
</reference>
<feature type="region of interest" description="Disordered" evidence="1">
    <location>
        <begin position="756"/>
        <end position="784"/>
    </location>
</feature>
<accession>A0A2X0MVU0</accession>
<feature type="compositionally biased region" description="Basic and acidic residues" evidence="1">
    <location>
        <begin position="193"/>
        <end position="209"/>
    </location>
</feature>
<dbReference type="EMBL" id="FQNC01000042">
    <property type="protein sequence ID" value="SGY39946.1"/>
    <property type="molecule type" value="Genomic_DNA"/>
</dbReference>
<name>A0A2X0MVU0_9BASI</name>
<feature type="compositionally biased region" description="Low complexity" evidence="1">
    <location>
        <begin position="601"/>
        <end position="618"/>
    </location>
</feature>
<proteinExistence type="predicted"/>
<feature type="region of interest" description="Disordered" evidence="1">
    <location>
        <begin position="140"/>
        <end position="263"/>
    </location>
</feature>
<dbReference type="PANTHER" id="PTHR12460">
    <property type="entry name" value="CYCLIN-DEPENDENT KINASE INHIBITOR-RELATED PROTEIN"/>
    <property type="match status" value="1"/>
</dbReference>
<evidence type="ECO:0000259" key="2">
    <source>
        <dbReference type="PROSITE" id="PS50181"/>
    </source>
</evidence>
<feature type="compositionally biased region" description="Low complexity" evidence="1">
    <location>
        <begin position="661"/>
        <end position="675"/>
    </location>
</feature>
<dbReference type="InterPro" id="IPR036047">
    <property type="entry name" value="F-box-like_dom_sf"/>
</dbReference>
<dbReference type="Gene3D" id="1.20.1280.50">
    <property type="match status" value="1"/>
</dbReference>
<feature type="compositionally biased region" description="Low complexity" evidence="1">
    <location>
        <begin position="35"/>
        <end position="46"/>
    </location>
</feature>
<feature type="compositionally biased region" description="Polar residues" evidence="1">
    <location>
        <begin position="20"/>
        <end position="34"/>
    </location>
</feature>
<evidence type="ECO:0000313" key="3">
    <source>
        <dbReference type="EMBL" id="SGY39946.1"/>
    </source>
</evidence>
<feature type="region of interest" description="Disordered" evidence="1">
    <location>
        <begin position="1"/>
        <end position="46"/>
    </location>
</feature>
<dbReference type="PROSITE" id="PS50181">
    <property type="entry name" value="FBOX"/>
    <property type="match status" value="1"/>
</dbReference>
<evidence type="ECO:0000256" key="1">
    <source>
        <dbReference type="SAM" id="MobiDB-lite"/>
    </source>
</evidence>
<dbReference type="GO" id="GO:0000993">
    <property type="term" value="F:RNA polymerase II complex binding"/>
    <property type="evidence" value="ECO:0007669"/>
    <property type="project" value="TreeGrafter"/>
</dbReference>
<feature type="compositionally biased region" description="Low complexity" evidence="1">
    <location>
        <begin position="625"/>
        <end position="638"/>
    </location>
</feature>
<feature type="region of interest" description="Disordered" evidence="1">
    <location>
        <begin position="579"/>
        <end position="675"/>
    </location>
</feature>
<dbReference type="GO" id="GO:0031124">
    <property type="term" value="P:mRNA 3'-end processing"/>
    <property type="evidence" value="ECO:0007669"/>
    <property type="project" value="TreeGrafter"/>
</dbReference>
<organism evidence="3 4">
    <name type="scientific">Microbotryum silenes-dioicae</name>
    <dbReference type="NCBI Taxonomy" id="796604"/>
    <lineage>
        <taxon>Eukaryota</taxon>
        <taxon>Fungi</taxon>
        <taxon>Dikarya</taxon>
        <taxon>Basidiomycota</taxon>
        <taxon>Pucciniomycotina</taxon>
        <taxon>Microbotryomycetes</taxon>
        <taxon>Microbotryales</taxon>
        <taxon>Microbotryaceae</taxon>
        <taxon>Microbotryum</taxon>
    </lineage>
</organism>
<gene>
    <name evidence="3" type="primary">BQ5605_C003g02299</name>
    <name evidence="3" type="ORF">BQ5605_C003G02299</name>
</gene>
<dbReference type="STRING" id="796604.A0A2X0MVU0"/>
<keyword evidence="4" id="KW-1185">Reference proteome</keyword>
<feature type="domain" description="F-box" evidence="2">
    <location>
        <begin position="273"/>
        <end position="323"/>
    </location>
</feature>